<accession>A0ACB7GC46</accession>
<reference evidence="2" key="1">
    <citation type="journal article" date="2016" name="Nat. Biotechnol.">
        <title>Sequencing wild and cultivated cassava and related species reveals extensive interspecific hybridization and genetic diversity.</title>
        <authorList>
            <person name="Bredeson J.V."/>
            <person name="Lyons J.B."/>
            <person name="Prochnik S.E."/>
            <person name="Wu G.A."/>
            <person name="Ha C.M."/>
            <person name="Edsinger-Gonzales E."/>
            <person name="Grimwood J."/>
            <person name="Schmutz J."/>
            <person name="Rabbi I.Y."/>
            <person name="Egesi C."/>
            <person name="Nauluvula P."/>
            <person name="Lebot V."/>
            <person name="Ndunguru J."/>
            <person name="Mkamilo G."/>
            <person name="Bart R.S."/>
            <person name="Setter T.L."/>
            <person name="Gleadow R.M."/>
            <person name="Kulakow P."/>
            <person name="Ferguson M.E."/>
            <person name="Rounsley S."/>
            <person name="Rokhsar D.S."/>
        </authorList>
    </citation>
    <scope>NUCLEOTIDE SEQUENCE [LARGE SCALE GENOMIC DNA]</scope>
    <source>
        <strain evidence="2">cv. AM560-2</strain>
    </source>
</reference>
<proteinExistence type="predicted"/>
<comment type="caution">
    <text evidence="1">The sequence shown here is derived from an EMBL/GenBank/DDBJ whole genome shotgun (WGS) entry which is preliminary data.</text>
</comment>
<sequence>MGESGVQSLRDLGGGVQNGSHGSAKCRPPEEKVKRSRRCEFIVTFWILNSISKGLVDSFVYTASTTNFCLEITERFGECNGPMIYQLYRKLSLITQDNIFMSVYFTKLKRLWDELGSTEILHPCTCGVSKVINEMNIRKKLMQFFMGLNDVYGSIRDQVVGIDPLSSINKVYSMVLKFESQKEVLGSMNENVESLDGHIREGCFKLIGYPD</sequence>
<keyword evidence="2" id="KW-1185">Reference proteome</keyword>
<gene>
    <name evidence="1" type="ORF">MANES_15G172266v8</name>
</gene>
<dbReference type="EMBL" id="CM004401">
    <property type="protein sequence ID" value="KAG8637879.1"/>
    <property type="molecule type" value="Genomic_DNA"/>
</dbReference>
<dbReference type="Proteomes" id="UP000091857">
    <property type="component" value="Chromosome 15"/>
</dbReference>
<evidence type="ECO:0000313" key="1">
    <source>
        <dbReference type="EMBL" id="KAG8637879.1"/>
    </source>
</evidence>
<name>A0ACB7GC46_MANES</name>
<organism evidence="1 2">
    <name type="scientific">Manihot esculenta</name>
    <name type="common">Cassava</name>
    <name type="synonym">Jatropha manihot</name>
    <dbReference type="NCBI Taxonomy" id="3983"/>
    <lineage>
        <taxon>Eukaryota</taxon>
        <taxon>Viridiplantae</taxon>
        <taxon>Streptophyta</taxon>
        <taxon>Embryophyta</taxon>
        <taxon>Tracheophyta</taxon>
        <taxon>Spermatophyta</taxon>
        <taxon>Magnoliopsida</taxon>
        <taxon>eudicotyledons</taxon>
        <taxon>Gunneridae</taxon>
        <taxon>Pentapetalae</taxon>
        <taxon>rosids</taxon>
        <taxon>fabids</taxon>
        <taxon>Malpighiales</taxon>
        <taxon>Euphorbiaceae</taxon>
        <taxon>Crotonoideae</taxon>
        <taxon>Manihoteae</taxon>
        <taxon>Manihot</taxon>
    </lineage>
</organism>
<evidence type="ECO:0000313" key="2">
    <source>
        <dbReference type="Proteomes" id="UP000091857"/>
    </source>
</evidence>
<protein>
    <submittedName>
        <fullName evidence="1">Uncharacterized protein</fullName>
    </submittedName>
</protein>